<dbReference type="PIRSF" id="PIRSF000137">
    <property type="entry name" value="Alcohol_oxidase"/>
    <property type="match status" value="1"/>
</dbReference>
<dbReference type="PROSITE" id="PS00623">
    <property type="entry name" value="GMC_OXRED_1"/>
    <property type="match status" value="1"/>
</dbReference>
<comment type="similarity">
    <text evidence="2 5">Belongs to the GMC oxidoreductase family.</text>
</comment>
<dbReference type="InterPro" id="IPR000172">
    <property type="entry name" value="GMC_OxRdtase_N"/>
</dbReference>
<evidence type="ECO:0000256" key="4">
    <source>
        <dbReference type="ARBA" id="ARBA00022827"/>
    </source>
</evidence>
<reference evidence="8 9" key="1">
    <citation type="submission" date="2022-10" db="EMBL/GenBank/DDBJ databases">
        <title>Defluviimonas sp. CAU 1641 isolated from mud.</title>
        <authorList>
            <person name="Kim W."/>
        </authorList>
    </citation>
    <scope>NUCLEOTIDE SEQUENCE [LARGE SCALE GENOMIC DNA]</scope>
    <source>
        <strain evidence="8 9">CAU 1641</strain>
    </source>
</reference>
<dbReference type="InterPro" id="IPR007867">
    <property type="entry name" value="GMC_OxRtase_C"/>
</dbReference>
<proteinExistence type="inferred from homology"/>
<keyword evidence="9" id="KW-1185">Reference proteome</keyword>
<feature type="domain" description="Glucose-methanol-choline oxidoreductase N-terminal" evidence="7">
    <location>
        <begin position="256"/>
        <end position="270"/>
    </location>
</feature>
<dbReference type="Gene3D" id="3.50.50.60">
    <property type="entry name" value="FAD/NAD(P)-binding domain"/>
    <property type="match status" value="1"/>
</dbReference>
<dbReference type="SUPFAM" id="SSF54373">
    <property type="entry name" value="FAD-linked reductases, C-terminal domain"/>
    <property type="match status" value="1"/>
</dbReference>
<accession>A0ABT3J348</accession>
<dbReference type="Proteomes" id="UP001207582">
    <property type="component" value="Unassembled WGS sequence"/>
</dbReference>
<protein>
    <submittedName>
        <fullName evidence="8">GMC family oxidoreductase N-terminal domain-containing protein</fullName>
    </submittedName>
</protein>
<evidence type="ECO:0000313" key="9">
    <source>
        <dbReference type="Proteomes" id="UP001207582"/>
    </source>
</evidence>
<dbReference type="InterPro" id="IPR036188">
    <property type="entry name" value="FAD/NAD-bd_sf"/>
</dbReference>
<comment type="caution">
    <text evidence="8">The sequence shown here is derived from an EMBL/GenBank/DDBJ whole genome shotgun (WGS) entry which is preliminary data.</text>
</comment>
<dbReference type="Pfam" id="PF00732">
    <property type="entry name" value="GMC_oxred_N"/>
    <property type="match status" value="1"/>
</dbReference>
<dbReference type="Gene3D" id="3.30.560.10">
    <property type="entry name" value="Glucose Oxidase, domain 3"/>
    <property type="match status" value="1"/>
</dbReference>
<keyword evidence="3 5" id="KW-0285">Flavoprotein</keyword>
<dbReference type="SUPFAM" id="SSF51905">
    <property type="entry name" value="FAD/NAD(P)-binding domain"/>
    <property type="match status" value="1"/>
</dbReference>
<dbReference type="PANTHER" id="PTHR11552">
    <property type="entry name" value="GLUCOSE-METHANOL-CHOLINE GMC OXIDOREDUCTASE"/>
    <property type="match status" value="1"/>
</dbReference>
<evidence type="ECO:0000256" key="5">
    <source>
        <dbReference type="RuleBase" id="RU003968"/>
    </source>
</evidence>
<evidence type="ECO:0000256" key="3">
    <source>
        <dbReference type="ARBA" id="ARBA00022630"/>
    </source>
</evidence>
<dbReference type="PROSITE" id="PS51257">
    <property type="entry name" value="PROKAR_LIPOPROTEIN"/>
    <property type="match status" value="1"/>
</dbReference>
<dbReference type="Pfam" id="PF05199">
    <property type="entry name" value="GMC_oxred_C"/>
    <property type="match status" value="1"/>
</dbReference>
<keyword evidence="4 5" id="KW-0274">FAD</keyword>
<evidence type="ECO:0000313" key="8">
    <source>
        <dbReference type="EMBL" id="MCW3782099.1"/>
    </source>
</evidence>
<dbReference type="RefSeq" id="WP_264771966.1">
    <property type="nucleotide sequence ID" value="NZ_JAPDOG010000008.1"/>
</dbReference>
<gene>
    <name evidence="8" type="ORF">OM960_10900</name>
</gene>
<organism evidence="8 9">
    <name type="scientific">Defluviimonas salinarum</name>
    <dbReference type="NCBI Taxonomy" id="2992147"/>
    <lineage>
        <taxon>Bacteria</taxon>
        <taxon>Pseudomonadati</taxon>
        <taxon>Pseudomonadota</taxon>
        <taxon>Alphaproteobacteria</taxon>
        <taxon>Rhodobacterales</taxon>
        <taxon>Paracoccaceae</taxon>
        <taxon>Albidovulum</taxon>
    </lineage>
</organism>
<evidence type="ECO:0000256" key="1">
    <source>
        <dbReference type="ARBA" id="ARBA00001974"/>
    </source>
</evidence>
<evidence type="ECO:0000259" key="7">
    <source>
        <dbReference type="PROSITE" id="PS00624"/>
    </source>
</evidence>
<dbReference type="EMBL" id="JAPDOG010000008">
    <property type="protein sequence ID" value="MCW3782099.1"/>
    <property type="molecule type" value="Genomic_DNA"/>
</dbReference>
<dbReference type="InterPro" id="IPR012132">
    <property type="entry name" value="GMC_OxRdtase"/>
</dbReference>
<dbReference type="PROSITE" id="PS00624">
    <property type="entry name" value="GMC_OXRED_2"/>
    <property type="match status" value="1"/>
</dbReference>
<feature type="domain" description="Glucose-methanol-choline oxidoreductase N-terminal" evidence="6">
    <location>
        <begin position="83"/>
        <end position="106"/>
    </location>
</feature>
<sequence length="542" mass="58298">MDNRISDYVIVGGGTAGCVLAARLTEDPSVSVTLIEAGPENRGLLVQMPAGLGALYDKGALHWPFKAEAEPYAADKVLPYKMGRVLGGSSAINGLVWARGNPRDFDDWAEAGCTGWSWADIEPIFRRIEDFKDENDPHMGHDGPIPVKRGRAECNVLANAFLAAAAEAGHRINPNHNSGDQDGFCALHQNTRDGRRGDVYEGYLRPVRSRPNLRIHTGQPVLRVLLDGSRAIGVEVGTRTGTVVHRARRDVILAAGAVASPQLLELSGIGDPAVLSRAGVALRHNLPGVGENFHTHPTIALTYRCSKPVSILNATRGAGKIAAGLRWILTRTGPAATNHFEAGAFLRAFPDSDRPDYQITFLPLALGGTTGAVMLHGYQIYIELVGCRSRGYCHVASASVEDQPRFRFNFLQDPRDIEVYKRAVETARTLAAQPALAALTEAELVPGREIQGAAEVEAWIRRCASISHHLVGSCRMGPSGDPMAVVGPDLRVHGLDGLRVVDASIMPRVTSANTHATTIAIAEKAADMIRVAHETSQPRIRA</sequence>
<dbReference type="PANTHER" id="PTHR11552:SF147">
    <property type="entry name" value="CHOLINE DEHYDROGENASE, MITOCHONDRIAL"/>
    <property type="match status" value="1"/>
</dbReference>
<evidence type="ECO:0000259" key="6">
    <source>
        <dbReference type="PROSITE" id="PS00623"/>
    </source>
</evidence>
<name>A0ABT3J348_9RHOB</name>
<evidence type="ECO:0000256" key="2">
    <source>
        <dbReference type="ARBA" id="ARBA00010790"/>
    </source>
</evidence>
<comment type="cofactor">
    <cofactor evidence="1">
        <name>FAD</name>
        <dbReference type="ChEBI" id="CHEBI:57692"/>
    </cofactor>
</comment>